<reference evidence="3" key="1">
    <citation type="submission" date="2009-09" db="EMBL/GenBank/DDBJ databases">
        <title>The complete genome of Nakamurella multipartita DSM 44233.</title>
        <authorList>
            <consortium name="US DOE Joint Genome Institute (JGI-PGF)"/>
            <person name="Lucas S."/>
            <person name="Copeland A."/>
            <person name="Lapidus A."/>
            <person name="Glavina del Rio T."/>
            <person name="Dalin E."/>
            <person name="Tice H."/>
            <person name="Bruce D."/>
            <person name="Goodwin L."/>
            <person name="Pitluck S."/>
            <person name="Kyrpides N."/>
            <person name="Mavromatis K."/>
            <person name="Ivanova N."/>
            <person name="Ovchinnikova G."/>
            <person name="Sims D."/>
            <person name="Meincke L."/>
            <person name="Brettin T."/>
            <person name="Detter J.C."/>
            <person name="Han C."/>
            <person name="Larimer F."/>
            <person name="Land M."/>
            <person name="Hauser L."/>
            <person name="Markowitz V."/>
            <person name="Cheng J.-F."/>
            <person name="Hugenholtz P."/>
            <person name="Woyke T."/>
            <person name="Wu D."/>
            <person name="Klenk H.-P."/>
            <person name="Eisen J.A."/>
        </authorList>
    </citation>
    <scope>NUCLEOTIDE SEQUENCE [LARGE SCALE GENOMIC DNA]</scope>
    <source>
        <strain evidence="3">ATCC 700099 / DSM 44233 / CIP 104796 / JCM 9543 / NBRC 105858 / Y-104</strain>
    </source>
</reference>
<reference evidence="2 3" key="2">
    <citation type="journal article" date="2010" name="Stand. Genomic Sci.">
        <title>Complete genome sequence of Nakamurella multipartita type strain (Y-104).</title>
        <authorList>
            <person name="Tice H."/>
            <person name="Mayilraj S."/>
            <person name="Sims D."/>
            <person name="Lapidus A."/>
            <person name="Nolan M."/>
            <person name="Lucas S."/>
            <person name="Glavina Del Rio T."/>
            <person name="Copeland A."/>
            <person name="Cheng J.F."/>
            <person name="Meincke L."/>
            <person name="Bruce D."/>
            <person name="Goodwin L."/>
            <person name="Pitluck S."/>
            <person name="Ivanova N."/>
            <person name="Mavromatis K."/>
            <person name="Ovchinnikova G."/>
            <person name="Pati A."/>
            <person name="Chen A."/>
            <person name="Palaniappan K."/>
            <person name="Land M."/>
            <person name="Hauser L."/>
            <person name="Chang Y.J."/>
            <person name="Jeffries C.D."/>
            <person name="Detter J.C."/>
            <person name="Brettin T."/>
            <person name="Rohde M."/>
            <person name="Goker M."/>
            <person name="Bristow J."/>
            <person name="Eisen J.A."/>
            <person name="Markowitz V."/>
            <person name="Hugenholtz P."/>
            <person name="Kyrpides N.C."/>
            <person name="Klenk H.P."/>
            <person name="Chen F."/>
        </authorList>
    </citation>
    <scope>NUCLEOTIDE SEQUENCE [LARGE SCALE GENOMIC DNA]</scope>
    <source>
        <strain evidence="3">ATCC 700099 / DSM 44233 / CIP 104796 / JCM 9543 / NBRC 105858 / Y-104</strain>
    </source>
</reference>
<dbReference type="EMBL" id="CP001737">
    <property type="protein sequence ID" value="ACV76904.1"/>
    <property type="molecule type" value="Genomic_DNA"/>
</dbReference>
<name>C8X735_NAKMY</name>
<dbReference type="PANTHER" id="PTHR33164">
    <property type="entry name" value="TRANSCRIPTIONAL REGULATOR, MARR FAMILY"/>
    <property type="match status" value="1"/>
</dbReference>
<dbReference type="InParanoid" id="C8X735"/>
<dbReference type="GO" id="GO:0003700">
    <property type="term" value="F:DNA-binding transcription factor activity"/>
    <property type="evidence" value="ECO:0007669"/>
    <property type="project" value="InterPro"/>
</dbReference>
<dbReference type="InterPro" id="IPR036388">
    <property type="entry name" value="WH-like_DNA-bd_sf"/>
</dbReference>
<dbReference type="InterPro" id="IPR036390">
    <property type="entry name" value="WH_DNA-bd_sf"/>
</dbReference>
<organism evidence="2 3">
    <name type="scientific">Nakamurella multipartita (strain ATCC 700099 / DSM 44233 / CIP 104796 / JCM 9543 / NBRC 105858 / Y-104)</name>
    <name type="common">Microsphaera multipartita</name>
    <dbReference type="NCBI Taxonomy" id="479431"/>
    <lineage>
        <taxon>Bacteria</taxon>
        <taxon>Bacillati</taxon>
        <taxon>Actinomycetota</taxon>
        <taxon>Actinomycetes</taxon>
        <taxon>Nakamurellales</taxon>
        <taxon>Nakamurellaceae</taxon>
        <taxon>Nakamurella</taxon>
    </lineage>
</organism>
<feature type="domain" description="HTH marR-type" evidence="1">
    <location>
        <begin position="10"/>
        <end position="144"/>
    </location>
</feature>
<dbReference type="PROSITE" id="PS50995">
    <property type="entry name" value="HTH_MARR_2"/>
    <property type="match status" value="1"/>
</dbReference>
<dbReference type="SMART" id="SM00347">
    <property type="entry name" value="HTH_MARR"/>
    <property type="match status" value="1"/>
</dbReference>
<proteinExistence type="predicted"/>
<dbReference type="AlphaFoldDB" id="C8X735"/>
<accession>C8X735</accession>
<dbReference type="RefSeq" id="WP_015745822.1">
    <property type="nucleotide sequence ID" value="NC_013235.1"/>
</dbReference>
<dbReference type="Proteomes" id="UP000002218">
    <property type="component" value="Chromosome"/>
</dbReference>
<dbReference type="GO" id="GO:0006950">
    <property type="term" value="P:response to stress"/>
    <property type="evidence" value="ECO:0007669"/>
    <property type="project" value="TreeGrafter"/>
</dbReference>
<dbReference type="SUPFAM" id="SSF46785">
    <property type="entry name" value="Winged helix' DNA-binding domain"/>
    <property type="match status" value="1"/>
</dbReference>
<evidence type="ECO:0000313" key="3">
    <source>
        <dbReference type="Proteomes" id="UP000002218"/>
    </source>
</evidence>
<dbReference type="OrthoDB" id="162531at2"/>
<keyword evidence="3" id="KW-1185">Reference proteome</keyword>
<sequence>MTPPVPAAGRSQLETQLLRQVQVTGSMAEQALARRLGVNGTDLAAMGHVSAAEPPIGPRDLSQRLGLSPAAVTEVVDRLESAGHLVRERDTLDRRRVRLRPSAPATTRVLAELAPLMHDLDELAETFDDAERAAIRRYLRGVVDAFTRFQLP</sequence>
<dbReference type="PANTHER" id="PTHR33164:SF106">
    <property type="entry name" value="TRANSCRIPTIONAL REGULATORY PROTEIN"/>
    <property type="match status" value="1"/>
</dbReference>
<dbReference type="InterPro" id="IPR000835">
    <property type="entry name" value="HTH_MarR-typ"/>
</dbReference>
<dbReference type="KEGG" id="nml:Namu_0485"/>
<dbReference type="HOGENOM" id="CLU_083287_1_0_11"/>
<gene>
    <name evidence="2" type="ordered locus">Namu_0485</name>
</gene>
<dbReference type="InterPro" id="IPR039422">
    <property type="entry name" value="MarR/SlyA-like"/>
</dbReference>
<dbReference type="Gene3D" id="1.10.10.10">
    <property type="entry name" value="Winged helix-like DNA-binding domain superfamily/Winged helix DNA-binding domain"/>
    <property type="match status" value="1"/>
</dbReference>
<protein>
    <submittedName>
        <fullName evidence="2">Transcriptional regulator, MarR family</fullName>
    </submittedName>
</protein>
<evidence type="ECO:0000313" key="2">
    <source>
        <dbReference type="EMBL" id="ACV76904.1"/>
    </source>
</evidence>
<dbReference type="Pfam" id="PF12802">
    <property type="entry name" value="MarR_2"/>
    <property type="match status" value="1"/>
</dbReference>
<dbReference type="STRING" id="479431.Namu_0485"/>
<evidence type="ECO:0000259" key="1">
    <source>
        <dbReference type="PROSITE" id="PS50995"/>
    </source>
</evidence>
<dbReference type="eggNOG" id="COG1846">
    <property type="taxonomic scope" value="Bacteria"/>
</dbReference>